<gene>
    <name evidence="1" type="ORF">DYL61_16705</name>
</gene>
<evidence type="ECO:0000313" key="2">
    <source>
        <dbReference type="Proteomes" id="UP000297734"/>
    </source>
</evidence>
<organism evidence="1 2">
    <name type="scientific">Pseudomonas nabeulensis</name>
    <dbReference type="NCBI Taxonomy" id="2293833"/>
    <lineage>
        <taxon>Bacteria</taxon>
        <taxon>Pseudomonadati</taxon>
        <taxon>Pseudomonadota</taxon>
        <taxon>Gammaproteobacteria</taxon>
        <taxon>Pseudomonadales</taxon>
        <taxon>Pseudomonadaceae</taxon>
        <taxon>Pseudomonas</taxon>
    </lineage>
</organism>
<name>A0A4Z0B2T8_9PSED</name>
<accession>A0A4Z0B2T8</accession>
<comment type="caution">
    <text evidence="1">The sequence shown here is derived from an EMBL/GenBank/DDBJ whole genome shotgun (WGS) entry which is preliminary data.</text>
</comment>
<dbReference type="EMBL" id="QUZT01000030">
    <property type="protein sequence ID" value="TFY92867.1"/>
    <property type="molecule type" value="Genomic_DNA"/>
</dbReference>
<proteinExistence type="predicted"/>
<protein>
    <submittedName>
        <fullName evidence="1">Uncharacterized protein</fullName>
    </submittedName>
</protein>
<keyword evidence="2" id="KW-1185">Reference proteome</keyword>
<dbReference type="RefSeq" id="WP_135309236.1">
    <property type="nucleotide sequence ID" value="NZ_QUZT01000030.1"/>
</dbReference>
<evidence type="ECO:0000313" key="1">
    <source>
        <dbReference type="EMBL" id="TFY92867.1"/>
    </source>
</evidence>
<reference evidence="1 2" key="1">
    <citation type="journal article" date="2019" name="Syst. Appl. Microbiol.">
        <title>New species of pathogenic Pseudomonas isolated from citrus in Tunisia: Proposal of Pseudomonas kairouanensis sp. nov. and Pseudomonas nabeulensis sp. nov.</title>
        <authorList>
            <person name="Oueslati M."/>
            <person name="Mulet M."/>
            <person name="Gomila M."/>
            <person name="Berge O."/>
            <person name="Hajlaoui M.R."/>
            <person name="Lalucat J."/>
            <person name="Sadfi-Zouaoui N."/>
            <person name="Garcia-Valdes E."/>
        </authorList>
    </citation>
    <scope>NUCLEOTIDE SEQUENCE [LARGE SCALE GENOMIC DNA]</scope>
    <source>
        <strain evidence="1 2">E10B</strain>
    </source>
</reference>
<sequence>MSSKRAHSQPNPTRLLAICHGLVDDASSHDFMNGTLSCAEEIGGFGHLPDALQASIRYVAERRYAQQYESDSAVAMATHVDILDDQEALILRGIVLGELVDWCMPARTRKEARSISQQIERLSVELIHQDNLVECETAQRLGCDHVDRIADRLLFLEGCLVAPAWRDRAVWALRQQMRHWGDIAAATVS</sequence>
<dbReference type="Proteomes" id="UP000297734">
    <property type="component" value="Unassembled WGS sequence"/>
</dbReference>
<dbReference type="AlphaFoldDB" id="A0A4Z0B2T8"/>